<dbReference type="PROSITE" id="PS50073">
    <property type="entry name" value="COPPER_FIST_2"/>
    <property type="match status" value="1"/>
</dbReference>
<keyword evidence="11" id="KW-1185">Reference proteome</keyword>
<dbReference type="GO" id="GO:0006878">
    <property type="term" value="P:intracellular copper ion homeostasis"/>
    <property type="evidence" value="ECO:0007669"/>
    <property type="project" value="TreeGrafter"/>
</dbReference>
<protein>
    <recommendedName>
        <fullName evidence="9">Copper-fist domain-containing protein</fullName>
    </recommendedName>
</protein>
<dbReference type="Gene3D" id="3.90.430.10">
    <property type="entry name" value="Copper fist DNA-binding domain"/>
    <property type="match status" value="1"/>
</dbReference>
<evidence type="ECO:0000256" key="4">
    <source>
        <dbReference type="ARBA" id="ARBA00023008"/>
    </source>
</evidence>
<dbReference type="AlphaFoldDB" id="A0A9W4HDS6"/>
<dbReference type="PANTHER" id="PTHR28088">
    <property type="entry name" value="TRANSCRIPTIONAL ACTIVATOR HAA1-RELATED"/>
    <property type="match status" value="1"/>
</dbReference>
<evidence type="ECO:0000256" key="7">
    <source>
        <dbReference type="ARBA" id="ARBA00023242"/>
    </source>
</evidence>
<dbReference type="Pfam" id="PF00649">
    <property type="entry name" value="Copper-fist"/>
    <property type="match status" value="1"/>
</dbReference>
<evidence type="ECO:0000256" key="5">
    <source>
        <dbReference type="ARBA" id="ARBA00023015"/>
    </source>
</evidence>
<dbReference type="GO" id="GO:0005634">
    <property type="term" value="C:nucleus"/>
    <property type="evidence" value="ECO:0007669"/>
    <property type="project" value="UniProtKB-SubCell"/>
</dbReference>
<evidence type="ECO:0000256" key="2">
    <source>
        <dbReference type="ARBA" id="ARBA00022723"/>
    </source>
</evidence>
<keyword evidence="6" id="KW-0804">Transcription</keyword>
<dbReference type="OrthoDB" id="5600085at2759"/>
<keyword evidence="3" id="KW-0862">Zinc</keyword>
<evidence type="ECO:0000313" key="11">
    <source>
        <dbReference type="Proteomes" id="UP001153618"/>
    </source>
</evidence>
<dbReference type="InterPro" id="IPR036395">
    <property type="entry name" value="Cu_fist_DNA-bd_dom_sf"/>
</dbReference>
<keyword evidence="2" id="KW-0479">Metal-binding</keyword>
<dbReference type="PANTHER" id="PTHR28088:SF9">
    <property type="entry name" value="TRANSCRIPTION FACTOR GRISEA, PUTATIVE (AFU_ORTHOLOGUE AFUA_1G13190)-RELATED"/>
    <property type="match status" value="1"/>
</dbReference>
<keyword evidence="4" id="KW-0186">Copper</keyword>
<evidence type="ECO:0000256" key="6">
    <source>
        <dbReference type="ARBA" id="ARBA00023163"/>
    </source>
</evidence>
<feature type="compositionally biased region" description="Low complexity" evidence="8">
    <location>
        <begin position="192"/>
        <end position="207"/>
    </location>
</feature>
<dbReference type="SUPFAM" id="SSF57879">
    <property type="entry name" value="Zinc domain conserved in yeast copper-regulated transcription factors"/>
    <property type="match status" value="1"/>
</dbReference>
<name>A0A9W4HDS6_PENOL</name>
<dbReference type="InterPro" id="IPR001083">
    <property type="entry name" value="Cu_fist_DNA-bd_dom"/>
</dbReference>
<dbReference type="GO" id="GO:0000981">
    <property type="term" value="F:DNA-binding transcription factor activity, RNA polymerase II-specific"/>
    <property type="evidence" value="ECO:0007669"/>
    <property type="project" value="TreeGrafter"/>
</dbReference>
<gene>
    <name evidence="10" type="ORF">POLS_LOCUS1737</name>
</gene>
<dbReference type="SMART" id="SM00412">
    <property type="entry name" value="Cu_FIST"/>
    <property type="match status" value="1"/>
</dbReference>
<dbReference type="GO" id="GO:0005507">
    <property type="term" value="F:copper ion binding"/>
    <property type="evidence" value="ECO:0007669"/>
    <property type="project" value="InterPro"/>
</dbReference>
<feature type="compositionally biased region" description="Polar residues" evidence="8">
    <location>
        <begin position="272"/>
        <end position="283"/>
    </location>
</feature>
<evidence type="ECO:0000256" key="1">
    <source>
        <dbReference type="ARBA" id="ARBA00004123"/>
    </source>
</evidence>
<reference evidence="10" key="1">
    <citation type="submission" date="2021-07" db="EMBL/GenBank/DDBJ databases">
        <authorList>
            <person name="Branca A.L. A."/>
        </authorList>
    </citation>
    <scope>NUCLEOTIDE SEQUENCE</scope>
</reference>
<proteinExistence type="predicted"/>
<comment type="subcellular location">
    <subcellularLocation>
        <location evidence="1">Nucleus</location>
    </subcellularLocation>
</comment>
<feature type="compositionally biased region" description="Polar residues" evidence="8">
    <location>
        <begin position="161"/>
        <end position="184"/>
    </location>
</feature>
<feature type="compositionally biased region" description="Low complexity" evidence="8">
    <location>
        <begin position="104"/>
        <end position="117"/>
    </location>
</feature>
<feature type="region of interest" description="Disordered" evidence="8">
    <location>
        <begin position="98"/>
        <end position="133"/>
    </location>
</feature>
<keyword evidence="5" id="KW-0805">Transcription regulation</keyword>
<keyword evidence="7" id="KW-0539">Nucleus</keyword>
<dbReference type="GO" id="GO:0000978">
    <property type="term" value="F:RNA polymerase II cis-regulatory region sequence-specific DNA binding"/>
    <property type="evidence" value="ECO:0007669"/>
    <property type="project" value="TreeGrafter"/>
</dbReference>
<comment type="caution">
    <text evidence="10">The sequence shown here is derived from an EMBL/GenBank/DDBJ whole genome shotgun (WGS) entry which is preliminary data.</text>
</comment>
<evidence type="ECO:0000259" key="9">
    <source>
        <dbReference type="PROSITE" id="PS50073"/>
    </source>
</evidence>
<feature type="compositionally biased region" description="Polar residues" evidence="8">
    <location>
        <begin position="222"/>
        <end position="236"/>
    </location>
</feature>
<dbReference type="Proteomes" id="UP001153618">
    <property type="component" value="Unassembled WGS sequence"/>
</dbReference>
<organism evidence="10 11">
    <name type="scientific">Penicillium olsonii</name>
    <dbReference type="NCBI Taxonomy" id="99116"/>
    <lineage>
        <taxon>Eukaryota</taxon>
        <taxon>Fungi</taxon>
        <taxon>Dikarya</taxon>
        <taxon>Ascomycota</taxon>
        <taxon>Pezizomycotina</taxon>
        <taxon>Eurotiomycetes</taxon>
        <taxon>Eurotiomycetidae</taxon>
        <taxon>Eurotiales</taxon>
        <taxon>Aspergillaceae</taxon>
        <taxon>Penicillium</taxon>
    </lineage>
</organism>
<accession>A0A9W4HDS6</accession>
<dbReference type="InterPro" id="IPR051763">
    <property type="entry name" value="Copper_Homeo_Regul"/>
</dbReference>
<evidence type="ECO:0000313" key="10">
    <source>
        <dbReference type="EMBL" id="CAG7996441.1"/>
    </source>
</evidence>
<evidence type="ECO:0000256" key="8">
    <source>
        <dbReference type="SAM" id="MobiDB-lite"/>
    </source>
</evidence>
<dbReference type="EMBL" id="CAJVOS010000011">
    <property type="protein sequence ID" value="CAG7996441.1"/>
    <property type="molecule type" value="Genomic_DNA"/>
</dbReference>
<evidence type="ECO:0000256" key="3">
    <source>
        <dbReference type="ARBA" id="ARBA00022833"/>
    </source>
</evidence>
<feature type="region of interest" description="Disordered" evidence="8">
    <location>
        <begin position="146"/>
        <end position="299"/>
    </location>
</feature>
<dbReference type="SMART" id="SM01090">
    <property type="entry name" value="Copper-fist"/>
    <property type="match status" value="1"/>
</dbReference>
<dbReference type="GO" id="GO:0045944">
    <property type="term" value="P:positive regulation of transcription by RNA polymerase II"/>
    <property type="evidence" value="ECO:0007669"/>
    <property type="project" value="TreeGrafter"/>
</dbReference>
<feature type="domain" description="Copper-fist" evidence="9">
    <location>
        <begin position="30"/>
        <end position="58"/>
    </location>
</feature>
<dbReference type="GO" id="GO:0006879">
    <property type="term" value="P:intracellular iron ion homeostasis"/>
    <property type="evidence" value="ECO:0007669"/>
    <property type="project" value="TreeGrafter"/>
</dbReference>
<sequence>MPLDEEGAKWSWYDNSISISNVPRLTDPSEPCIRGHRSSKCQHFDRLMMKVPKAGRPLAKCPHPKGTCSCQKTYAVMVRIPKGSSCLCRPLYEVPMDGNEPARSPTSSTPSASSPAPGKVQKSGRRQSTMQAAPQNIARALDSMPDSLKSEEGTPRLLSSRPLQSELDASSNPSAFLKPTQASSPLEPARDSSQSPPVSSCCSQKPKAPTPAPAPSQAPANVSHSQPAQNGGSCCSSRPPAANQPSHQDSNKKDFQHSNTWSNEPYMHLPESQVNPWQNQPTHSHGGYMQPPMGRAQPQQHFSQNGYLQMLPSHSPQILTSPPSMGYHNSMNGLGITQPSLDPFRLNQPQSSFVAPPSGDPCHECSCGEDCQCLGCASHPFNTTTRKHVQEMGAMITFNGDETNSDAMNPYQPAPFQAGPPSNGFPYLMRNGPSLDHGFQPHSYNGYSDPNSALPNGYSSLATNHHMNQQLMHPSEYYTLEYPVGLPSACSDVTGSCQCGNDCSCVGCLTHSGHSGLSLDMAAPEQPVSETAALQNAHHTQHPISTSRHPMLDGLSVPCLSPRTLETSMI</sequence>